<dbReference type="Gene3D" id="3.30.420.10">
    <property type="entry name" value="Ribonuclease H-like superfamily/Ribonuclease H"/>
    <property type="match status" value="1"/>
</dbReference>
<keyword evidence="12" id="KW-0233">DNA recombination</keyword>
<evidence type="ECO:0000256" key="14">
    <source>
        <dbReference type="ARBA" id="ARBA00049244"/>
    </source>
</evidence>
<proteinExistence type="predicted"/>
<keyword evidence="10" id="KW-0695">RNA-directed DNA polymerase</keyword>
<organism evidence="16 17">
    <name type="scientific">Austropuccinia psidii MF-1</name>
    <dbReference type="NCBI Taxonomy" id="1389203"/>
    <lineage>
        <taxon>Eukaryota</taxon>
        <taxon>Fungi</taxon>
        <taxon>Dikarya</taxon>
        <taxon>Basidiomycota</taxon>
        <taxon>Pucciniomycotina</taxon>
        <taxon>Pucciniomycetes</taxon>
        <taxon>Pucciniales</taxon>
        <taxon>Sphaerophragmiaceae</taxon>
        <taxon>Austropuccinia</taxon>
    </lineage>
</organism>
<keyword evidence="8" id="KW-0694">RNA-binding</keyword>
<evidence type="ECO:0000256" key="13">
    <source>
        <dbReference type="ARBA" id="ARBA00048173"/>
    </source>
</evidence>
<dbReference type="GO" id="GO:0046872">
    <property type="term" value="F:metal ion binding"/>
    <property type="evidence" value="ECO:0007669"/>
    <property type="project" value="UniProtKB-KW"/>
</dbReference>
<evidence type="ECO:0000256" key="11">
    <source>
        <dbReference type="ARBA" id="ARBA00022932"/>
    </source>
</evidence>
<dbReference type="OrthoDB" id="2506005at2759"/>
<evidence type="ECO:0000256" key="6">
    <source>
        <dbReference type="ARBA" id="ARBA00022801"/>
    </source>
</evidence>
<keyword evidence="4" id="KW-0479">Metal-binding</keyword>
<dbReference type="GO" id="GO:0003964">
    <property type="term" value="F:RNA-directed DNA polymerase activity"/>
    <property type="evidence" value="ECO:0007669"/>
    <property type="project" value="UniProtKB-KW"/>
</dbReference>
<dbReference type="GO" id="GO:0016787">
    <property type="term" value="F:hydrolase activity"/>
    <property type="evidence" value="ECO:0007669"/>
    <property type="project" value="UniProtKB-KW"/>
</dbReference>
<gene>
    <name evidence="16" type="ORF">O181_063521</name>
</gene>
<evidence type="ECO:0000256" key="9">
    <source>
        <dbReference type="ARBA" id="ARBA00022908"/>
    </source>
</evidence>
<evidence type="ECO:0000259" key="15">
    <source>
        <dbReference type="PROSITE" id="PS50994"/>
    </source>
</evidence>
<evidence type="ECO:0000256" key="2">
    <source>
        <dbReference type="ARBA" id="ARBA00022695"/>
    </source>
</evidence>
<keyword evidence="6" id="KW-0378">Hydrolase</keyword>
<keyword evidence="11" id="KW-0808">Transferase</keyword>
<dbReference type="InterPro" id="IPR012337">
    <property type="entry name" value="RNaseH-like_sf"/>
</dbReference>
<keyword evidence="2" id="KW-0548">Nucleotidyltransferase</keyword>
<comment type="catalytic activity">
    <reaction evidence="14">
        <text>DNA(n) + a 2'-deoxyribonucleoside 5'-triphosphate = DNA(n+1) + diphosphate</text>
        <dbReference type="Rhea" id="RHEA:22508"/>
        <dbReference type="Rhea" id="RHEA-COMP:17339"/>
        <dbReference type="Rhea" id="RHEA-COMP:17340"/>
        <dbReference type="ChEBI" id="CHEBI:33019"/>
        <dbReference type="ChEBI" id="CHEBI:61560"/>
        <dbReference type="ChEBI" id="CHEBI:173112"/>
        <dbReference type="EC" id="2.7.7.7"/>
    </reaction>
</comment>
<evidence type="ECO:0000313" key="16">
    <source>
        <dbReference type="EMBL" id="MBW0523806.1"/>
    </source>
</evidence>
<dbReference type="InterPro" id="IPR001584">
    <property type="entry name" value="Integrase_cat-core"/>
</dbReference>
<feature type="domain" description="Integrase catalytic" evidence="15">
    <location>
        <begin position="65"/>
        <end position="182"/>
    </location>
</feature>
<comment type="caution">
    <text evidence="16">The sequence shown here is derived from an EMBL/GenBank/DDBJ whole genome shotgun (WGS) entry which is preliminary data.</text>
</comment>
<dbReference type="SUPFAM" id="SSF53098">
    <property type="entry name" value="Ribonuclease H-like"/>
    <property type="match status" value="1"/>
</dbReference>
<evidence type="ECO:0000256" key="3">
    <source>
        <dbReference type="ARBA" id="ARBA00022722"/>
    </source>
</evidence>
<keyword evidence="17" id="KW-1185">Reference proteome</keyword>
<evidence type="ECO:0000256" key="5">
    <source>
        <dbReference type="ARBA" id="ARBA00022759"/>
    </source>
</evidence>
<keyword evidence="9" id="KW-0229">DNA integration</keyword>
<keyword evidence="7" id="KW-0460">Magnesium</keyword>
<dbReference type="GO" id="GO:0006310">
    <property type="term" value="P:DNA recombination"/>
    <property type="evidence" value="ECO:0007669"/>
    <property type="project" value="UniProtKB-KW"/>
</dbReference>
<dbReference type="EMBL" id="AVOT02030583">
    <property type="protein sequence ID" value="MBW0523806.1"/>
    <property type="molecule type" value="Genomic_DNA"/>
</dbReference>
<evidence type="ECO:0000256" key="12">
    <source>
        <dbReference type="ARBA" id="ARBA00023172"/>
    </source>
</evidence>
<dbReference type="InterPro" id="IPR039537">
    <property type="entry name" value="Retrotran_Ty1/copia-like"/>
</dbReference>
<evidence type="ECO:0000256" key="4">
    <source>
        <dbReference type="ARBA" id="ARBA00022723"/>
    </source>
</evidence>
<dbReference type="GO" id="GO:0003723">
    <property type="term" value="F:RNA binding"/>
    <property type="evidence" value="ECO:0007669"/>
    <property type="project" value="UniProtKB-KW"/>
</dbReference>
<dbReference type="Proteomes" id="UP000765509">
    <property type="component" value="Unassembled WGS sequence"/>
</dbReference>
<dbReference type="PANTHER" id="PTHR42648:SF11">
    <property type="entry name" value="TRANSPOSON TY4-P GAG-POL POLYPROTEIN"/>
    <property type="match status" value="1"/>
</dbReference>
<protein>
    <recommendedName>
        <fullName evidence="15">Integrase catalytic domain-containing protein</fullName>
    </recommendedName>
</protein>
<reference evidence="16" key="1">
    <citation type="submission" date="2021-03" db="EMBL/GenBank/DDBJ databases">
        <title>Draft genome sequence of rust myrtle Austropuccinia psidii MF-1, a brazilian biotype.</title>
        <authorList>
            <person name="Quecine M.C."/>
            <person name="Pachon D.M.R."/>
            <person name="Bonatelli M.L."/>
            <person name="Correr F.H."/>
            <person name="Franceschini L.M."/>
            <person name="Leite T.F."/>
            <person name="Margarido G.R.A."/>
            <person name="Almeida C.A."/>
            <person name="Ferrarezi J.A."/>
            <person name="Labate C.A."/>
        </authorList>
    </citation>
    <scope>NUCLEOTIDE SEQUENCE</scope>
    <source>
        <strain evidence="16">MF-1</strain>
    </source>
</reference>
<name>A0A9Q3ERY1_9BASI</name>
<evidence type="ECO:0000313" key="17">
    <source>
        <dbReference type="Proteomes" id="UP000765509"/>
    </source>
</evidence>
<evidence type="ECO:0000256" key="7">
    <source>
        <dbReference type="ARBA" id="ARBA00022842"/>
    </source>
</evidence>
<dbReference type="GO" id="GO:0032196">
    <property type="term" value="P:transposition"/>
    <property type="evidence" value="ECO:0007669"/>
    <property type="project" value="UniProtKB-KW"/>
</dbReference>
<dbReference type="PROSITE" id="PS50994">
    <property type="entry name" value="INTEGRASE"/>
    <property type="match status" value="1"/>
</dbReference>
<dbReference type="GO" id="GO:0004519">
    <property type="term" value="F:endonuclease activity"/>
    <property type="evidence" value="ECO:0007669"/>
    <property type="project" value="UniProtKB-KW"/>
</dbReference>
<comment type="catalytic activity">
    <reaction evidence="13">
        <text>DNA(n) + a 2'-deoxyribonucleoside 5'-triphosphate = DNA(n+1) + diphosphate</text>
        <dbReference type="Rhea" id="RHEA:22508"/>
        <dbReference type="Rhea" id="RHEA-COMP:17339"/>
        <dbReference type="Rhea" id="RHEA-COMP:17340"/>
        <dbReference type="ChEBI" id="CHEBI:33019"/>
        <dbReference type="ChEBI" id="CHEBI:61560"/>
        <dbReference type="ChEBI" id="CHEBI:173112"/>
        <dbReference type="EC" id="2.7.7.49"/>
    </reaction>
</comment>
<keyword evidence="3" id="KW-0540">Nuclease</keyword>
<evidence type="ECO:0000256" key="8">
    <source>
        <dbReference type="ARBA" id="ARBA00022884"/>
    </source>
</evidence>
<dbReference type="GO" id="GO:0005634">
    <property type="term" value="C:nucleus"/>
    <property type="evidence" value="ECO:0007669"/>
    <property type="project" value="UniProtKB-ARBA"/>
</dbReference>
<keyword evidence="5" id="KW-0255">Endonuclease</keyword>
<dbReference type="AlphaFoldDB" id="A0A9Q3ERY1"/>
<keyword evidence="11" id="KW-0239">DNA-directed DNA polymerase</keyword>
<dbReference type="InterPro" id="IPR036397">
    <property type="entry name" value="RNaseH_sf"/>
</dbReference>
<dbReference type="GO" id="GO:0003887">
    <property type="term" value="F:DNA-directed DNA polymerase activity"/>
    <property type="evidence" value="ECO:0007669"/>
    <property type="project" value="UniProtKB-KW"/>
</dbReference>
<keyword evidence="1" id="KW-0815">Transposition</keyword>
<sequence length="182" mass="20887">MDWQHCFSNGNLQQYVEECWNLILDLETVNINLPNEILTFSLLGKLGGDPKLYQLVEGLTLNKDVIQRPDIIRSRIQDYVKLTKIKEPSRDLNASALVSTTNEPYKIIYYCTNGKLDAFSQFLLIKKGMENHHDRTLKKLVSDRGGEFLNVNFNDLSRDCGFKHVFAPPETPQHNGFAERAN</sequence>
<evidence type="ECO:0000256" key="1">
    <source>
        <dbReference type="ARBA" id="ARBA00022578"/>
    </source>
</evidence>
<evidence type="ECO:0000256" key="10">
    <source>
        <dbReference type="ARBA" id="ARBA00022918"/>
    </source>
</evidence>
<dbReference type="GO" id="GO:0015074">
    <property type="term" value="P:DNA integration"/>
    <property type="evidence" value="ECO:0007669"/>
    <property type="project" value="UniProtKB-KW"/>
</dbReference>
<dbReference type="PANTHER" id="PTHR42648">
    <property type="entry name" value="TRANSPOSASE, PUTATIVE-RELATED"/>
    <property type="match status" value="1"/>
</dbReference>
<accession>A0A9Q3ERY1</accession>